<dbReference type="Gene3D" id="1.10.230.10">
    <property type="entry name" value="Cytochrome P450-Terp, domain 2"/>
    <property type="match status" value="1"/>
</dbReference>
<dbReference type="PRINTS" id="PR00143">
    <property type="entry name" value="CITRTSNTHASE"/>
</dbReference>
<dbReference type="PANTHER" id="PTHR11739">
    <property type="entry name" value="CITRATE SYNTHASE"/>
    <property type="match status" value="1"/>
</dbReference>
<comment type="similarity">
    <text evidence="2">Belongs to the citrate synthase family.</text>
</comment>
<comment type="caution">
    <text evidence="5">The sequence shown here is derived from an EMBL/GenBank/DDBJ whole genome shotgun (WGS) entry which is preliminary data.</text>
</comment>
<dbReference type="InterPro" id="IPR036969">
    <property type="entry name" value="Citrate_synthase_sf"/>
</dbReference>
<dbReference type="GO" id="GO:0006099">
    <property type="term" value="P:tricarboxylic acid cycle"/>
    <property type="evidence" value="ECO:0007669"/>
    <property type="project" value="UniProtKB-UniPathway"/>
</dbReference>
<dbReference type="EC" id="2.3.3.16" evidence="3"/>
<reference evidence="5 6" key="1">
    <citation type="journal article" date="2014" name="Genome Announc.">
        <title>Draft genome sequences of the altered schaedler flora, a defined bacterial community from gnotobiotic mice.</title>
        <authorList>
            <person name="Wannemuehler M.J."/>
            <person name="Overstreet A.M."/>
            <person name="Ward D.V."/>
            <person name="Phillips G.J."/>
        </authorList>
    </citation>
    <scope>NUCLEOTIDE SEQUENCE [LARGE SCALE GENOMIC DNA]</scope>
    <source>
        <strain evidence="5 6">ASF492</strain>
    </source>
</reference>
<dbReference type="InterPro" id="IPR016143">
    <property type="entry name" value="Citrate_synth-like_sm_a-sub"/>
</dbReference>
<dbReference type="UniPathway" id="UPA00223"/>
<evidence type="ECO:0000256" key="2">
    <source>
        <dbReference type="ARBA" id="ARBA00010566"/>
    </source>
</evidence>
<accession>N2BHM8</accession>
<protein>
    <recommendedName>
        <fullName evidence="3">citrate synthase (unknown stereospecificity)</fullName>
        <ecNumber evidence="3">2.3.3.16</ecNumber>
    </recommendedName>
</protein>
<dbReference type="Proteomes" id="UP000012589">
    <property type="component" value="Unassembled WGS sequence"/>
</dbReference>
<dbReference type="STRING" id="1235802.C823_00716"/>
<evidence type="ECO:0000313" key="6">
    <source>
        <dbReference type="Proteomes" id="UP000012589"/>
    </source>
</evidence>
<evidence type="ECO:0000256" key="3">
    <source>
        <dbReference type="ARBA" id="ARBA00012972"/>
    </source>
</evidence>
<dbReference type="EMBL" id="AQFT01000023">
    <property type="protein sequence ID" value="EMZ36349.1"/>
    <property type="molecule type" value="Genomic_DNA"/>
</dbReference>
<dbReference type="Pfam" id="PF00285">
    <property type="entry name" value="Citrate_synt"/>
    <property type="match status" value="1"/>
</dbReference>
<evidence type="ECO:0000313" key="5">
    <source>
        <dbReference type="EMBL" id="EMZ36349.1"/>
    </source>
</evidence>
<dbReference type="CDD" id="cd06113">
    <property type="entry name" value="citrate_synt_like_1_2"/>
    <property type="match status" value="1"/>
</dbReference>
<dbReference type="AlphaFoldDB" id="N2BHM8"/>
<dbReference type="GO" id="GO:0005829">
    <property type="term" value="C:cytosol"/>
    <property type="evidence" value="ECO:0007669"/>
    <property type="project" value="TreeGrafter"/>
</dbReference>
<evidence type="ECO:0000256" key="4">
    <source>
        <dbReference type="ARBA" id="ARBA00022679"/>
    </source>
</evidence>
<dbReference type="eggNOG" id="COG0372">
    <property type="taxonomic scope" value="Bacteria"/>
</dbReference>
<keyword evidence="6" id="KW-1185">Reference proteome</keyword>
<dbReference type="NCBIfam" id="NF010635">
    <property type="entry name" value="PRK14032.1"/>
    <property type="match status" value="1"/>
</dbReference>
<dbReference type="HOGENOM" id="CLU_025068_2_2_9"/>
<organism evidence="5 6">
    <name type="scientific">Eubacterium plexicaudatum ASF492</name>
    <dbReference type="NCBI Taxonomy" id="1235802"/>
    <lineage>
        <taxon>Bacteria</taxon>
        <taxon>Bacillati</taxon>
        <taxon>Bacillota</taxon>
        <taxon>Clostridia</taxon>
        <taxon>Eubacteriales</taxon>
        <taxon>Eubacteriaceae</taxon>
        <taxon>Eubacterium</taxon>
    </lineage>
</organism>
<dbReference type="PATRIC" id="fig|1235802.3.peg.769"/>
<gene>
    <name evidence="5" type="ORF">C823_00716</name>
</gene>
<proteinExistence type="inferred from homology"/>
<dbReference type="SUPFAM" id="SSF48256">
    <property type="entry name" value="Citrate synthase"/>
    <property type="match status" value="1"/>
</dbReference>
<sequence>MKENEFSKITPELRRLADLGSRHYTIDPSLYGKYDVKRGLRDINGKGVLVGLTEISEVCATKRDGDQIIPADGELFYRGYNVRDIIAGLGPDNHFGFEESAFLLIFGKLPTKAELAEFTGLLSYYRSLPTSFVRDIIMKAPSHDMMNTLARSVLTLYSYDNKADDISVPNVLRQCMQMISLFPLLSVYGYQAYRHYHDGESLFIHKPLPELSTAETILHILRPDSKYTPLEAKLLDIALILHMEHGGGNNSTFTTHLVSSSGTDTYSVIAASIGSLKGPRHGGANIKVVQMFEDLKSKLNDWSDEDEVRTYLKAILHKEAFDHAGLIYGMGHAVYSLSDPRARIFRSYVERLSIEKGYTDEFALYSMVERLAPQVIADERKIYKGVSPNVDFYSGFVYRMLDLPLELYTPIFAIARIAGWSAHRLEEISYNGRIMRPAYMSVSSRRDYIEMDERVAEL</sequence>
<dbReference type="GO" id="GO:0036440">
    <property type="term" value="F:citrate synthase activity"/>
    <property type="evidence" value="ECO:0007669"/>
    <property type="project" value="UniProtKB-EC"/>
</dbReference>
<name>N2BHM8_9FIRM</name>
<comment type="pathway">
    <text evidence="1">Carbohydrate metabolism; tricarboxylic acid cycle.</text>
</comment>
<dbReference type="PANTHER" id="PTHR11739:SF4">
    <property type="entry name" value="CITRATE SYNTHASE, PEROXISOMAL"/>
    <property type="match status" value="1"/>
</dbReference>
<evidence type="ECO:0000256" key="1">
    <source>
        <dbReference type="ARBA" id="ARBA00005163"/>
    </source>
</evidence>
<dbReference type="OrthoDB" id="9800864at2"/>
<dbReference type="InterPro" id="IPR002020">
    <property type="entry name" value="Citrate_synthase"/>
</dbReference>
<keyword evidence="4" id="KW-0808">Transferase</keyword>
<dbReference type="Gene3D" id="1.10.580.10">
    <property type="entry name" value="Citrate Synthase, domain 1"/>
    <property type="match status" value="1"/>
</dbReference>
<dbReference type="InterPro" id="IPR016142">
    <property type="entry name" value="Citrate_synth-like_lrg_a-sub"/>
</dbReference>
<dbReference type="GO" id="GO:0005975">
    <property type="term" value="P:carbohydrate metabolic process"/>
    <property type="evidence" value="ECO:0007669"/>
    <property type="project" value="TreeGrafter"/>
</dbReference>